<dbReference type="GO" id="GO:0016787">
    <property type="term" value="F:hydrolase activity"/>
    <property type="evidence" value="ECO:0007669"/>
    <property type="project" value="UniProtKB-KW"/>
</dbReference>
<evidence type="ECO:0000256" key="1">
    <source>
        <dbReference type="SAM" id="SignalP"/>
    </source>
</evidence>
<organism evidence="3 4">
    <name type="scientific">Aquimarina celericrescens</name>
    <dbReference type="NCBI Taxonomy" id="1964542"/>
    <lineage>
        <taxon>Bacteria</taxon>
        <taxon>Pseudomonadati</taxon>
        <taxon>Bacteroidota</taxon>
        <taxon>Flavobacteriia</taxon>
        <taxon>Flavobacteriales</taxon>
        <taxon>Flavobacteriaceae</taxon>
        <taxon>Aquimarina</taxon>
    </lineage>
</organism>
<keyword evidence="3" id="KW-0378">Hydrolase</keyword>
<dbReference type="PANTHER" id="PTHR30383:SF5">
    <property type="entry name" value="SGNH HYDROLASE-TYPE ESTERASE DOMAIN-CONTAINING PROTEIN"/>
    <property type="match status" value="1"/>
</dbReference>
<dbReference type="InterPro" id="IPR051532">
    <property type="entry name" value="Ester_Hydrolysis_Enzymes"/>
</dbReference>
<gene>
    <name evidence="3" type="ORF">ACFSJT_05220</name>
</gene>
<dbReference type="CDD" id="cd01832">
    <property type="entry name" value="SGNH_hydrolase_like_1"/>
    <property type="match status" value="1"/>
</dbReference>
<feature type="chain" id="PRO_5046676279" evidence="1">
    <location>
        <begin position="28"/>
        <end position="236"/>
    </location>
</feature>
<keyword evidence="4" id="KW-1185">Reference proteome</keyword>
<reference evidence="4" key="1">
    <citation type="journal article" date="2019" name="Int. J. Syst. Evol. Microbiol.">
        <title>The Global Catalogue of Microorganisms (GCM) 10K type strain sequencing project: providing services to taxonomists for standard genome sequencing and annotation.</title>
        <authorList>
            <consortium name="The Broad Institute Genomics Platform"/>
            <consortium name="The Broad Institute Genome Sequencing Center for Infectious Disease"/>
            <person name="Wu L."/>
            <person name="Ma J."/>
        </authorList>
    </citation>
    <scope>NUCLEOTIDE SEQUENCE [LARGE SCALE GENOMIC DNA]</scope>
    <source>
        <strain evidence="4">DT92</strain>
    </source>
</reference>
<evidence type="ECO:0000313" key="4">
    <source>
        <dbReference type="Proteomes" id="UP001597344"/>
    </source>
</evidence>
<feature type="domain" description="SGNH hydrolase-type esterase" evidence="2">
    <location>
        <begin position="46"/>
        <end position="217"/>
    </location>
</feature>
<accession>A0ABW5AW46</accession>
<dbReference type="Proteomes" id="UP001597344">
    <property type="component" value="Unassembled WGS sequence"/>
</dbReference>
<evidence type="ECO:0000313" key="3">
    <source>
        <dbReference type="EMBL" id="MFD2186182.1"/>
    </source>
</evidence>
<evidence type="ECO:0000259" key="2">
    <source>
        <dbReference type="Pfam" id="PF13472"/>
    </source>
</evidence>
<feature type="signal peptide" evidence="1">
    <location>
        <begin position="1"/>
        <end position="27"/>
    </location>
</feature>
<comment type="caution">
    <text evidence="3">The sequence shown here is derived from an EMBL/GenBank/DDBJ whole genome shotgun (WGS) entry which is preliminary data.</text>
</comment>
<dbReference type="Pfam" id="PF13472">
    <property type="entry name" value="Lipase_GDSL_2"/>
    <property type="match status" value="1"/>
</dbReference>
<name>A0ABW5AW46_9FLAO</name>
<protein>
    <submittedName>
        <fullName evidence="3">SGNH/GDSL hydrolase family protein</fullName>
        <ecNumber evidence="3">3.1.-.-</ecNumber>
    </submittedName>
</protein>
<sequence>MTKKVLICLWGITLLFCCCSSNSESQAIEPEIESENDQTQTFSFLALGDSYTIGQGVKQEESWPYQLKTATRTSKNKIENLTVIARTGWTTTDLLDAIQEQSPSNHDLVSLLIGVNNQFQGGSFSTFQEEFDTLLDIAINLANSNTKVMVVSIPDYGVTPFGINNSEIIAKELDNYNEYIKQQCTANKIAFVDVTTISRNLGASENALADDRLHPSGYQYNLWVEKMIPIIEEILK</sequence>
<dbReference type="RefSeq" id="WP_378319162.1">
    <property type="nucleotide sequence ID" value="NZ_JBHUHY010000003.1"/>
</dbReference>
<dbReference type="SUPFAM" id="SSF52266">
    <property type="entry name" value="SGNH hydrolase"/>
    <property type="match status" value="1"/>
</dbReference>
<keyword evidence="1" id="KW-0732">Signal</keyword>
<dbReference type="Gene3D" id="3.40.50.1110">
    <property type="entry name" value="SGNH hydrolase"/>
    <property type="match status" value="1"/>
</dbReference>
<dbReference type="InterPro" id="IPR036514">
    <property type="entry name" value="SGNH_hydro_sf"/>
</dbReference>
<dbReference type="EMBL" id="JBHUHY010000003">
    <property type="protein sequence ID" value="MFD2186182.1"/>
    <property type="molecule type" value="Genomic_DNA"/>
</dbReference>
<dbReference type="EC" id="3.1.-.-" evidence="3"/>
<proteinExistence type="predicted"/>
<dbReference type="PANTHER" id="PTHR30383">
    <property type="entry name" value="THIOESTERASE 1/PROTEASE 1/LYSOPHOSPHOLIPASE L1"/>
    <property type="match status" value="1"/>
</dbReference>
<dbReference type="InterPro" id="IPR013830">
    <property type="entry name" value="SGNH_hydro"/>
</dbReference>